<proteinExistence type="predicted"/>
<dbReference type="NCBIfam" id="TIGR01444">
    <property type="entry name" value="fkbM_fam"/>
    <property type="match status" value="1"/>
</dbReference>
<feature type="domain" description="Methyltransferase FkbM" evidence="1">
    <location>
        <begin position="77"/>
        <end position="233"/>
    </location>
</feature>
<dbReference type="Pfam" id="PF05050">
    <property type="entry name" value="Methyltransf_21"/>
    <property type="match status" value="1"/>
</dbReference>
<dbReference type="EMBL" id="JAAONZ010000003">
    <property type="protein sequence ID" value="NHO65103.1"/>
    <property type="molecule type" value="Genomic_DNA"/>
</dbReference>
<dbReference type="GO" id="GO:0008168">
    <property type="term" value="F:methyltransferase activity"/>
    <property type="evidence" value="ECO:0007669"/>
    <property type="project" value="UniProtKB-KW"/>
</dbReference>
<dbReference type="SUPFAM" id="SSF53335">
    <property type="entry name" value="S-adenosyl-L-methionine-dependent methyltransferases"/>
    <property type="match status" value="1"/>
</dbReference>
<protein>
    <submittedName>
        <fullName evidence="2">FkbM family methyltransferase</fullName>
    </submittedName>
</protein>
<evidence type="ECO:0000259" key="1">
    <source>
        <dbReference type="Pfam" id="PF05050"/>
    </source>
</evidence>
<evidence type="ECO:0000313" key="3">
    <source>
        <dbReference type="Proteomes" id="UP000787472"/>
    </source>
</evidence>
<dbReference type="Proteomes" id="UP000787472">
    <property type="component" value="Unassembled WGS sequence"/>
</dbReference>
<sequence length="295" mass="33815">MRKLMRMPSIMINRFMSAFYPRNVVISFAGHSLKLDLKWRHERSYFEYIKRNKVTGPLGMDLWVLSRFVKPGHIVLDAGANIGFTCLLAKISGAKEIHGFEPDPRLTERLKANCRGEQLFIHEKALSDESGSMQLRVSTAHNQGSTLSGKIVEKFPEVFKGSQLVPVEVVTIDEVFQDKNFDLFKVDVEGAELAAIKGAALMLKKAQPSTVYIEAYEEFFDEIHEFLQKFYGFFYRIVCDRSGNCCLFPLDTDFRKMQREGFYTMPPSYIYSVSEQEELTKSWTQPLSPVSKVDT</sequence>
<dbReference type="PANTHER" id="PTHR34203:SF15">
    <property type="entry name" value="SLL1173 PROTEIN"/>
    <property type="match status" value="1"/>
</dbReference>
<dbReference type="PANTHER" id="PTHR34203">
    <property type="entry name" value="METHYLTRANSFERASE, FKBM FAMILY PROTEIN"/>
    <property type="match status" value="1"/>
</dbReference>
<dbReference type="InterPro" id="IPR006342">
    <property type="entry name" value="FkbM_mtfrase"/>
</dbReference>
<comment type="caution">
    <text evidence="2">The sequence shown here is derived from an EMBL/GenBank/DDBJ whole genome shotgun (WGS) entry which is preliminary data.</text>
</comment>
<keyword evidence="2" id="KW-0489">Methyltransferase</keyword>
<dbReference type="InterPro" id="IPR052514">
    <property type="entry name" value="SAM-dependent_MTase"/>
</dbReference>
<keyword evidence="3" id="KW-1185">Reference proteome</keyword>
<name>A0A9E5JR07_9GAMM</name>
<dbReference type="GO" id="GO:0032259">
    <property type="term" value="P:methylation"/>
    <property type="evidence" value="ECO:0007669"/>
    <property type="project" value="UniProtKB-KW"/>
</dbReference>
<accession>A0A9E5JR07</accession>
<organism evidence="2 3">
    <name type="scientific">Pseudomaricurvus hydrocarbonicus</name>
    <dbReference type="NCBI Taxonomy" id="1470433"/>
    <lineage>
        <taxon>Bacteria</taxon>
        <taxon>Pseudomonadati</taxon>
        <taxon>Pseudomonadota</taxon>
        <taxon>Gammaproteobacteria</taxon>
        <taxon>Cellvibrionales</taxon>
        <taxon>Cellvibrionaceae</taxon>
        <taxon>Pseudomaricurvus</taxon>
    </lineage>
</organism>
<dbReference type="InterPro" id="IPR029063">
    <property type="entry name" value="SAM-dependent_MTases_sf"/>
</dbReference>
<gene>
    <name evidence="2" type="ORF">G8770_06055</name>
</gene>
<dbReference type="AlphaFoldDB" id="A0A9E5JR07"/>
<evidence type="ECO:0000313" key="2">
    <source>
        <dbReference type="EMBL" id="NHO65103.1"/>
    </source>
</evidence>
<dbReference type="RefSeq" id="WP_167183253.1">
    <property type="nucleotide sequence ID" value="NZ_JAAONZ010000003.1"/>
</dbReference>
<reference evidence="2" key="1">
    <citation type="submission" date="2020-03" db="EMBL/GenBank/DDBJ databases">
        <authorList>
            <person name="Guo F."/>
        </authorList>
    </citation>
    <scope>NUCLEOTIDE SEQUENCE</scope>
    <source>
        <strain evidence="2">JCM 30134</strain>
    </source>
</reference>
<dbReference type="Gene3D" id="3.40.50.150">
    <property type="entry name" value="Vaccinia Virus protein VP39"/>
    <property type="match status" value="1"/>
</dbReference>
<keyword evidence="2" id="KW-0808">Transferase</keyword>